<proteinExistence type="predicted"/>
<evidence type="ECO:0000313" key="2">
    <source>
        <dbReference type="Proteomes" id="UP000217199"/>
    </source>
</evidence>
<reference evidence="1 2" key="1">
    <citation type="journal article" date="2017" name="Mol. Ecol.">
        <title>Comparative and population genomic landscape of Phellinus noxius: A hypervariable fungus causing root rot in trees.</title>
        <authorList>
            <person name="Chung C.L."/>
            <person name="Lee T.J."/>
            <person name="Akiba M."/>
            <person name="Lee H.H."/>
            <person name="Kuo T.H."/>
            <person name="Liu D."/>
            <person name="Ke H.M."/>
            <person name="Yokoi T."/>
            <person name="Roa M.B."/>
            <person name="Lu M.J."/>
            <person name="Chang Y.Y."/>
            <person name="Ann P.J."/>
            <person name="Tsai J.N."/>
            <person name="Chen C.Y."/>
            <person name="Tzean S.S."/>
            <person name="Ota Y."/>
            <person name="Hattori T."/>
            <person name="Sahashi N."/>
            <person name="Liou R.F."/>
            <person name="Kikuchi T."/>
            <person name="Tsai I.J."/>
        </authorList>
    </citation>
    <scope>NUCLEOTIDE SEQUENCE [LARGE SCALE GENOMIC DNA]</scope>
    <source>
        <strain evidence="1 2">FFPRI411160</strain>
    </source>
</reference>
<dbReference type="EMBL" id="NBII01000004">
    <property type="protein sequence ID" value="PAV19334.1"/>
    <property type="molecule type" value="Genomic_DNA"/>
</dbReference>
<dbReference type="Proteomes" id="UP000217199">
    <property type="component" value="Unassembled WGS sequence"/>
</dbReference>
<keyword evidence="2" id="KW-1185">Reference proteome</keyword>
<dbReference type="AlphaFoldDB" id="A0A286UIM9"/>
<name>A0A286UIM9_9AGAM</name>
<accession>A0A286UIM9</accession>
<comment type="caution">
    <text evidence="1">The sequence shown here is derived from an EMBL/GenBank/DDBJ whole genome shotgun (WGS) entry which is preliminary data.</text>
</comment>
<evidence type="ECO:0000313" key="1">
    <source>
        <dbReference type="EMBL" id="PAV19334.1"/>
    </source>
</evidence>
<organism evidence="1 2">
    <name type="scientific">Pyrrhoderma noxium</name>
    <dbReference type="NCBI Taxonomy" id="2282107"/>
    <lineage>
        <taxon>Eukaryota</taxon>
        <taxon>Fungi</taxon>
        <taxon>Dikarya</taxon>
        <taxon>Basidiomycota</taxon>
        <taxon>Agaricomycotina</taxon>
        <taxon>Agaricomycetes</taxon>
        <taxon>Hymenochaetales</taxon>
        <taxon>Hymenochaetaceae</taxon>
        <taxon>Pyrrhoderma</taxon>
    </lineage>
</organism>
<dbReference type="InParanoid" id="A0A286UIM9"/>
<gene>
    <name evidence="1" type="ORF">PNOK_0426800</name>
</gene>
<sequence length="122" mass="13785">MSFQRETFRRSPIADSKLYDPEIILVLYSAKRTEETQSKCPFESDTKRVPLKERKAGNRNNTVCPISIFGNLSLSSAPRIRISPSSDPDRTCLPSGEYATIITLTVPHPENLRTILLSECDR</sequence>
<protein>
    <submittedName>
        <fullName evidence="1">Uncharacterized protein</fullName>
    </submittedName>
</protein>